<dbReference type="Proteomes" id="UP000663844">
    <property type="component" value="Unassembled WGS sequence"/>
</dbReference>
<comment type="caution">
    <text evidence="1">The sequence shown here is derived from an EMBL/GenBank/DDBJ whole genome shotgun (WGS) entry which is preliminary data.</text>
</comment>
<organism evidence="1 2">
    <name type="scientific">Adineta steineri</name>
    <dbReference type="NCBI Taxonomy" id="433720"/>
    <lineage>
        <taxon>Eukaryota</taxon>
        <taxon>Metazoa</taxon>
        <taxon>Spiralia</taxon>
        <taxon>Gnathifera</taxon>
        <taxon>Rotifera</taxon>
        <taxon>Eurotatoria</taxon>
        <taxon>Bdelloidea</taxon>
        <taxon>Adinetida</taxon>
        <taxon>Adinetidae</taxon>
        <taxon>Adineta</taxon>
    </lineage>
</organism>
<feature type="non-terminal residue" evidence="1">
    <location>
        <position position="47"/>
    </location>
</feature>
<accession>A0A820KKD4</accession>
<dbReference type="EMBL" id="CAJOAZ010020225">
    <property type="protein sequence ID" value="CAF4344125.1"/>
    <property type="molecule type" value="Genomic_DNA"/>
</dbReference>
<dbReference type="AlphaFoldDB" id="A0A820KKD4"/>
<feature type="non-terminal residue" evidence="1">
    <location>
        <position position="1"/>
    </location>
</feature>
<sequence length="47" mass="5298">TISSTLQDLILSNNNYNGNTFSHSSKLFDGVRTISGKFDLQNSRFQM</sequence>
<protein>
    <submittedName>
        <fullName evidence="1">Uncharacterized protein</fullName>
    </submittedName>
</protein>
<name>A0A820KKD4_9BILA</name>
<proteinExistence type="predicted"/>
<evidence type="ECO:0000313" key="1">
    <source>
        <dbReference type="EMBL" id="CAF4344125.1"/>
    </source>
</evidence>
<reference evidence="1" key="1">
    <citation type="submission" date="2021-02" db="EMBL/GenBank/DDBJ databases">
        <authorList>
            <person name="Nowell W R."/>
        </authorList>
    </citation>
    <scope>NUCLEOTIDE SEQUENCE</scope>
</reference>
<evidence type="ECO:0000313" key="2">
    <source>
        <dbReference type="Proteomes" id="UP000663844"/>
    </source>
</evidence>
<gene>
    <name evidence="1" type="ORF">OXD698_LOCUS48401</name>
</gene>